<gene>
    <name evidence="3" type="ORF">M972_112788</name>
</gene>
<evidence type="ECO:0000313" key="3">
    <source>
        <dbReference type="EMBL" id="PFH03969.1"/>
    </source>
</evidence>
<dbReference type="InterPro" id="IPR015024">
    <property type="entry name" value="PoNi_N"/>
</dbReference>
<evidence type="ECO:0000259" key="2">
    <source>
        <dbReference type="Pfam" id="PF08929"/>
    </source>
</evidence>
<protein>
    <submittedName>
        <fullName evidence="3">Uncharacterized protein DUF1911</fullName>
    </submittedName>
</protein>
<dbReference type="SUPFAM" id="SSF140731">
    <property type="entry name" value="PA2201 C-terminal domain-like"/>
    <property type="match status" value="1"/>
</dbReference>
<sequence>MRDPLCNKEDLIETIEFNQQTICEMKEEIEELKADIENGIQRYPRDNQSIIYITFADMFRYGMDMLLAKYSLGNHPDTMIDDYLDNITYLENCGEEEAGYINLLWMVGLGILLEMDKEVLKRLARVIERQRIEDALMDFLLKACDIGWNHSTTKYEKKNPYEKTAEIIKIALHDKDKEAASKRLEKYMGKEWFKGHYDFGWRNAHKEPGYYGFWSFDTAALAKILGLDDSALKDNNHYPYDLAHYKNGMTFDLSWYSVPKEEEDKEEETVVYGIPGNPELERIIPGKFHSFVNEIINDYKTLPDEEFWKKYNLKEIWFDVEEYKEDNKDKNLLGTIIVFMLVDKDYILQLDYKEELIDYIENIHNYWAKKEVKLISFELDNDQQYYAYVPKDAEVGSLYEVKLTEVEKIEEV</sequence>
<organism evidence="3 4">
    <name type="scientific">Acetivibrio thermocellus AD2</name>
    <dbReference type="NCBI Taxonomy" id="1138384"/>
    <lineage>
        <taxon>Bacteria</taxon>
        <taxon>Bacillati</taxon>
        <taxon>Bacillota</taxon>
        <taxon>Clostridia</taxon>
        <taxon>Eubacteriales</taxon>
        <taxon>Oscillospiraceae</taxon>
        <taxon>Acetivibrio</taxon>
    </lineage>
</organism>
<name>A0AB36TJC5_ACETH</name>
<dbReference type="Gene3D" id="1.10.3920.10">
    <property type="entry name" value="PA2201 C-terminal domain-like"/>
    <property type="match status" value="1"/>
</dbReference>
<comment type="caution">
    <text evidence="3">The sequence shown here is derived from an EMBL/GenBank/DDBJ whole genome shotgun (WGS) entry which is preliminary data.</text>
</comment>
<dbReference type="InterPro" id="IPR028983">
    <property type="entry name" value="PA2201-like_C"/>
</dbReference>
<proteinExistence type="predicted"/>
<dbReference type="EMBL" id="PDBW01000001">
    <property type="protein sequence ID" value="PFH03969.1"/>
    <property type="molecule type" value="Genomic_DNA"/>
</dbReference>
<feature type="domain" description="PoNi N-terminal" evidence="1">
    <location>
        <begin position="2"/>
        <end position="125"/>
    </location>
</feature>
<feature type="domain" description="PoNi C-terminal" evidence="2">
    <location>
        <begin position="133"/>
        <end position="242"/>
    </location>
</feature>
<accession>A0AB36TJC5</accession>
<evidence type="ECO:0000259" key="1">
    <source>
        <dbReference type="Pfam" id="PF08928"/>
    </source>
</evidence>
<dbReference type="Pfam" id="PF08929">
    <property type="entry name" value="PoNi_C"/>
    <property type="match status" value="1"/>
</dbReference>
<evidence type="ECO:0000313" key="4">
    <source>
        <dbReference type="Proteomes" id="UP000223596"/>
    </source>
</evidence>
<dbReference type="Proteomes" id="UP000223596">
    <property type="component" value="Unassembled WGS sequence"/>
</dbReference>
<dbReference type="InterPro" id="IPR015025">
    <property type="entry name" value="PoNi_C"/>
</dbReference>
<dbReference type="Pfam" id="PF08928">
    <property type="entry name" value="PoNi_N"/>
    <property type="match status" value="1"/>
</dbReference>
<dbReference type="RefSeq" id="WP_003514987.1">
    <property type="nucleotide sequence ID" value="NZ_CP013828.1"/>
</dbReference>
<dbReference type="AlphaFoldDB" id="A0AB36TJC5"/>
<reference evidence="3 4" key="1">
    <citation type="submission" date="2017-09" db="EMBL/GenBank/DDBJ databases">
        <title>Evaluation of Pacific Biosciences Sequencing Technology to Finishing C. thermocellum Genome Sequences.</title>
        <authorList>
            <person name="Brown S."/>
        </authorList>
    </citation>
    <scope>NUCLEOTIDE SEQUENCE [LARGE SCALE GENOMIC DNA]</scope>
    <source>
        <strain evidence="3 4">AD2</strain>
    </source>
</reference>